<feature type="non-terminal residue" evidence="6">
    <location>
        <position position="168"/>
    </location>
</feature>
<dbReference type="GO" id="GO:0008270">
    <property type="term" value="F:zinc ion binding"/>
    <property type="evidence" value="ECO:0007669"/>
    <property type="project" value="UniProtKB-KW"/>
</dbReference>
<dbReference type="AlphaFoldDB" id="A0A8H6HI54"/>
<comment type="caution">
    <text evidence="6">The sequence shown here is derived from an EMBL/GenBank/DDBJ whole genome shotgun (WGS) entry which is preliminary data.</text>
</comment>
<dbReference type="Proteomes" id="UP000521943">
    <property type="component" value="Unassembled WGS sequence"/>
</dbReference>
<evidence type="ECO:0000256" key="3">
    <source>
        <dbReference type="ARBA" id="ARBA00022771"/>
    </source>
</evidence>
<gene>
    <name evidence="6" type="ORF">DFP72DRAFT_784107</name>
</gene>
<sequence length="168" mass="19404">SKAYDHFEYPEARVTKGQVNYLFRCKKFPEEVVSRRRTDESTSNLVRHVKACEAGVNPEQVNMFSAFVNGITFDYARHRVGLALWCARAARPNRIVEDPELIKCFTDIYPKVKMPSRMTIARDTKEIHQLTKEHIVEMLQEHPGKIHVGADGWTSPNVYSFLGVTIHW</sequence>
<reference evidence="6 7" key="1">
    <citation type="submission" date="2020-07" db="EMBL/GenBank/DDBJ databases">
        <title>Comparative genomics of pyrophilous fungi reveals a link between fire events and developmental genes.</title>
        <authorList>
            <consortium name="DOE Joint Genome Institute"/>
            <person name="Steindorff A.S."/>
            <person name="Carver A."/>
            <person name="Calhoun S."/>
            <person name="Stillman K."/>
            <person name="Liu H."/>
            <person name="Lipzen A."/>
            <person name="Pangilinan J."/>
            <person name="Labutti K."/>
            <person name="Bruns T.D."/>
            <person name="Grigoriev I.V."/>
        </authorList>
    </citation>
    <scope>NUCLEOTIDE SEQUENCE [LARGE SCALE GENOMIC DNA]</scope>
    <source>
        <strain evidence="6 7">CBS 144469</strain>
    </source>
</reference>
<feature type="non-terminal residue" evidence="6">
    <location>
        <position position="1"/>
    </location>
</feature>
<dbReference type="OrthoDB" id="3247971at2759"/>
<comment type="subcellular location">
    <subcellularLocation>
        <location evidence="1">Nucleus</location>
    </subcellularLocation>
</comment>
<keyword evidence="4" id="KW-0862">Zinc</keyword>
<protein>
    <submittedName>
        <fullName evidence="6">Uncharacterized protein</fullName>
    </submittedName>
</protein>
<keyword evidence="2" id="KW-0479">Metal-binding</keyword>
<organism evidence="6 7">
    <name type="scientific">Ephemerocybe angulata</name>
    <dbReference type="NCBI Taxonomy" id="980116"/>
    <lineage>
        <taxon>Eukaryota</taxon>
        <taxon>Fungi</taxon>
        <taxon>Dikarya</taxon>
        <taxon>Basidiomycota</taxon>
        <taxon>Agaricomycotina</taxon>
        <taxon>Agaricomycetes</taxon>
        <taxon>Agaricomycetidae</taxon>
        <taxon>Agaricales</taxon>
        <taxon>Agaricineae</taxon>
        <taxon>Psathyrellaceae</taxon>
        <taxon>Ephemerocybe</taxon>
    </lineage>
</organism>
<dbReference type="PANTHER" id="PTHR46481:SF10">
    <property type="entry name" value="ZINC FINGER BED DOMAIN-CONTAINING PROTEIN 39"/>
    <property type="match status" value="1"/>
</dbReference>
<dbReference type="InterPro" id="IPR052035">
    <property type="entry name" value="ZnF_BED_domain_contain"/>
</dbReference>
<proteinExistence type="predicted"/>
<accession>A0A8H6HI54</accession>
<dbReference type="PANTHER" id="PTHR46481">
    <property type="entry name" value="ZINC FINGER BED DOMAIN-CONTAINING PROTEIN 4"/>
    <property type="match status" value="1"/>
</dbReference>
<name>A0A8H6HI54_9AGAR</name>
<dbReference type="GO" id="GO:0005634">
    <property type="term" value="C:nucleus"/>
    <property type="evidence" value="ECO:0007669"/>
    <property type="project" value="UniProtKB-SubCell"/>
</dbReference>
<evidence type="ECO:0000256" key="2">
    <source>
        <dbReference type="ARBA" id="ARBA00022723"/>
    </source>
</evidence>
<evidence type="ECO:0000256" key="5">
    <source>
        <dbReference type="ARBA" id="ARBA00023242"/>
    </source>
</evidence>
<keyword evidence="5" id="KW-0539">Nucleus</keyword>
<evidence type="ECO:0000313" key="6">
    <source>
        <dbReference type="EMBL" id="KAF6747489.1"/>
    </source>
</evidence>
<dbReference type="EMBL" id="JACGCI010000080">
    <property type="protein sequence ID" value="KAF6747489.1"/>
    <property type="molecule type" value="Genomic_DNA"/>
</dbReference>
<keyword evidence="3" id="KW-0863">Zinc-finger</keyword>
<evidence type="ECO:0000256" key="4">
    <source>
        <dbReference type="ARBA" id="ARBA00022833"/>
    </source>
</evidence>
<evidence type="ECO:0000313" key="7">
    <source>
        <dbReference type="Proteomes" id="UP000521943"/>
    </source>
</evidence>
<evidence type="ECO:0000256" key="1">
    <source>
        <dbReference type="ARBA" id="ARBA00004123"/>
    </source>
</evidence>
<keyword evidence="7" id="KW-1185">Reference proteome</keyword>